<dbReference type="SUPFAM" id="SSF52374">
    <property type="entry name" value="Nucleotidylyl transferase"/>
    <property type="match status" value="1"/>
</dbReference>
<keyword evidence="7" id="KW-0732">Signal</keyword>
<reference evidence="9" key="2">
    <citation type="journal article" date="2023" name="IMA Fungus">
        <title>Comparative genomic study of the Penicillium genus elucidates a diverse pangenome and 15 lateral gene transfer events.</title>
        <authorList>
            <person name="Petersen C."/>
            <person name="Sorensen T."/>
            <person name="Nielsen M.R."/>
            <person name="Sondergaard T.E."/>
            <person name="Sorensen J.L."/>
            <person name="Fitzpatrick D.A."/>
            <person name="Frisvad J.C."/>
            <person name="Nielsen K.L."/>
        </authorList>
    </citation>
    <scope>NUCLEOTIDE SEQUENCE</scope>
    <source>
        <strain evidence="9">IBT 17660</strain>
    </source>
</reference>
<dbReference type="Proteomes" id="UP001147760">
    <property type="component" value="Unassembled WGS sequence"/>
</dbReference>
<comment type="similarity">
    <text evidence="6">Belongs to the class-I aminoacyl-tRNA synthetase family.</text>
</comment>
<keyword evidence="2 6" id="KW-0547">Nucleotide-binding</keyword>
<evidence type="ECO:0000313" key="10">
    <source>
        <dbReference type="Proteomes" id="UP001147760"/>
    </source>
</evidence>
<dbReference type="EMBL" id="JAPWDO010000006">
    <property type="protein sequence ID" value="KAJ5466491.1"/>
    <property type="molecule type" value="Genomic_DNA"/>
</dbReference>
<dbReference type="PANTHER" id="PTHR43097">
    <property type="entry name" value="GLUTAMINE-TRNA LIGASE"/>
    <property type="match status" value="1"/>
</dbReference>
<protein>
    <submittedName>
        <fullName evidence="9">Glutamyl/glutaminyl-tRNA synthetaseclass Ib</fullName>
    </submittedName>
</protein>
<keyword evidence="3 6" id="KW-0067">ATP-binding</keyword>
<dbReference type="GO" id="GO:0004818">
    <property type="term" value="F:glutamate-tRNA ligase activity"/>
    <property type="evidence" value="ECO:0007669"/>
    <property type="project" value="TreeGrafter"/>
</dbReference>
<evidence type="ECO:0000256" key="7">
    <source>
        <dbReference type="SAM" id="SignalP"/>
    </source>
</evidence>
<accession>A0A9W9WKP2</accession>
<dbReference type="GO" id="GO:0005524">
    <property type="term" value="F:ATP binding"/>
    <property type="evidence" value="ECO:0007669"/>
    <property type="project" value="UniProtKB-KW"/>
</dbReference>
<evidence type="ECO:0000256" key="5">
    <source>
        <dbReference type="ARBA" id="ARBA00023146"/>
    </source>
</evidence>
<dbReference type="Gene3D" id="3.40.50.620">
    <property type="entry name" value="HUPs"/>
    <property type="match status" value="1"/>
</dbReference>
<feature type="domain" description="Glutamyl/glutaminyl-tRNA synthetase class Ib catalytic" evidence="8">
    <location>
        <begin position="198"/>
        <end position="216"/>
    </location>
</feature>
<dbReference type="Pfam" id="PF00749">
    <property type="entry name" value="tRNA-synt_1c"/>
    <property type="match status" value="1"/>
</dbReference>
<keyword evidence="4 6" id="KW-0648">Protein biosynthesis</keyword>
<sequence length="219" mass="24018">MTLFDLFVATRASQAALLPVVLIASSINEARPASIINISLEDTVLLTGGENSTIQFQADGKTVTGTIPIIQELCARFPFLVGKDTRVNNLYAALDWSYISIKRLDTHLILLSFRSGYSLSTADIALWCALRGNRVAVAALKRGTLVNLTRWHKFLEELCPWATSAFESLNAASREKKLAKSKESASYDIALKNTEKGVVTRFPPEPSGYLYIGHAKPLS</sequence>
<reference evidence="9" key="1">
    <citation type="submission" date="2022-12" db="EMBL/GenBank/DDBJ databases">
        <authorList>
            <person name="Petersen C."/>
        </authorList>
    </citation>
    <scope>NUCLEOTIDE SEQUENCE</scope>
    <source>
        <strain evidence="9">IBT 17660</strain>
    </source>
</reference>
<evidence type="ECO:0000256" key="1">
    <source>
        <dbReference type="ARBA" id="ARBA00022598"/>
    </source>
</evidence>
<dbReference type="OrthoDB" id="10250478at2759"/>
<proteinExistence type="inferred from homology"/>
<evidence type="ECO:0000256" key="4">
    <source>
        <dbReference type="ARBA" id="ARBA00022917"/>
    </source>
</evidence>
<dbReference type="GO" id="GO:0005829">
    <property type="term" value="C:cytosol"/>
    <property type="evidence" value="ECO:0007669"/>
    <property type="project" value="TreeGrafter"/>
</dbReference>
<dbReference type="GO" id="GO:0017102">
    <property type="term" value="C:methionyl glutamyl tRNA synthetase complex"/>
    <property type="evidence" value="ECO:0007669"/>
    <property type="project" value="TreeGrafter"/>
</dbReference>
<feature type="signal peptide" evidence="7">
    <location>
        <begin position="1"/>
        <end position="15"/>
    </location>
</feature>
<dbReference type="InterPro" id="IPR050132">
    <property type="entry name" value="Gln/Glu-tRNA_Ligase"/>
</dbReference>
<evidence type="ECO:0000256" key="2">
    <source>
        <dbReference type="ARBA" id="ARBA00022741"/>
    </source>
</evidence>
<comment type="caution">
    <text evidence="9">The sequence shown here is derived from an EMBL/GenBank/DDBJ whole genome shotgun (WGS) entry which is preliminary data.</text>
</comment>
<dbReference type="GO" id="GO:0006424">
    <property type="term" value="P:glutamyl-tRNA aminoacylation"/>
    <property type="evidence" value="ECO:0007669"/>
    <property type="project" value="TreeGrafter"/>
</dbReference>
<name>A0A9W9WKP2_9EURO</name>
<keyword evidence="10" id="KW-1185">Reference proteome</keyword>
<feature type="chain" id="PRO_5040984792" evidence="7">
    <location>
        <begin position="16"/>
        <end position="219"/>
    </location>
</feature>
<dbReference type="AlphaFoldDB" id="A0A9W9WKP2"/>
<keyword evidence="1 6" id="KW-0436">Ligase</keyword>
<evidence type="ECO:0000256" key="6">
    <source>
        <dbReference type="RuleBase" id="RU363037"/>
    </source>
</evidence>
<evidence type="ECO:0000256" key="3">
    <source>
        <dbReference type="ARBA" id="ARBA00022840"/>
    </source>
</evidence>
<dbReference type="PANTHER" id="PTHR43097:SF5">
    <property type="entry name" value="GLUTAMATE--TRNA LIGASE"/>
    <property type="match status" value="1"/>
</dbReference>
<dbReference type="SUPFAM" id="SSF47616">
    <property type="entry name" value="GST C-terminal domain-like"/>
    <property type="match status" value="1"/>
</dbReference>
<evidence type="ECO:0000313" key="9">
    <source>
        <dbReference type="EMBL" id="KAJ5466491.1"/>
    </source>
</evidence>
<dbReference type="InterPro" id="IPR036282">
    <property type="entry name" value="Glutathione-S-Trfase_C_sf"/>
</dbReference>
<dbReference type="InterPro" id="IPR014729">
    <property type="entry name" value="Rossmann-like_a/b/a_fold"/>
</dbReference>
<keyword evidence="5 6" id="KW-0030">Aminoacyl-tRNA synthetase</keyword>
<organism evidence="9 10">
    <name type="scientific">Penicillium desertorum</name>
    <dbReference type="NCBI Taxonomy" id="1303715"/>
    <lineage>
        <taxon>Eukaryota</taxon>
        <taxon>Fungi</taxon>
        <taxon>Dikarya</taxon>
        <taxon>Ascomycota</taxon>
        <taxon>Pezizomycotina</taxon>
        <taxon>Eurotiomycetes</taxon>
        <taxon>Eurotiomycetidae</taxon>
        <taxon>Eurotiales</taxon>
        <taxon>Aspergillaceae</taxon>
        <taxon>Penicillium</taxon>
    </lineage>
</organism>
<dbReference type="InterPro" id="IPR020058">
    <property type="entry name" value="Glu/Gln-tRNA-synth_Ib_cat-dom"/>
</dbReference>
<dbReference type="Gene3D" id="1.20.1050.10">
    <property type="match status" value="1"/>
</dbReference>
<evidence type="ECO:0000259" key="8">
    <source>
        <dbReference type="Pfam" id="PF00749"/>
    </source>
</evidence>
<gene>
    <name evidence="9" type="ORF">N7530_010278</name>
</gene>